<reference evidence="2" key="1">
    <citation type="submission" date="2020-04" db="EMBL/GenBank/DDBJ databases">
        <authorList>
            <person name="Zhang T."/>
        </authorList>
    </citation>
    <scope>NUCLEOTIDE SEQUENCE</scope>
    <source>
        <strain evidence="2">HKST-UBA80</strain>
    </source>
</reference>
<protein>
    <recommendedName>
        <fullName evidence="4">DUF5050 domain-containing protein</fullName>
    </recommendedName>
</protein>
<feature type="transmembrane region" description="Helical" evidence="1">
    <location>
        <begin position="93"/>
        <end position="116"/>
    </location>
</feature>
<evidence type="ECO:0008006" key="4">
    <source>
        <dbReference type="Google" id="ProtNLM"/>
    </source>
</evidence>
<keyword evidence="1" id="KW-0472">Membrane</keyword>
<dbReference type="AlphaFoldDB" id="A0A955DZX1"/>
<feature type="transmembrane region" description="Helical" evidence="1">
    <location>
        <begin position="50"/>
        <end position="73"/>
    </location>
</feature>
<organism evidence="2 3">
    <name type="scientific">candidate division WWE3 bacterium</name>
    <dbReference type="NCBI Taxonomy" id="2053526"/>
    <lineage>
        <taxon>Bacteria</taxon>
        <taxon>Katanobacteria</taxon>
    </lineage>
</organism>
<sequence length="411" mass="45383">MGNYKIVALANFFLGLLFVALSIIQSMIVSPRITQVTLEAGLNTSSYFDYFYVLAGILFCFGIANLVFGFNLFIKKSENPNLLKSSKRGLNLLILSVLVLAVLVPVSAVSLTSPFYSTANTSGNSKSGKINNPSQDKNIFFGSGEQKITDTSRPRSAAFMREGDIYFLDIENSGDPVKISKTPKVSSPKLSPDGKYVYYFEIDHSTGGMPVYQIFVSDVLGEQEKTFSMLANQSGSKPLWSEDSTMLGVLLYDMAGELPQLQKANIYDTKTQELIYLGYATLPPGIQDEYAIAGSCSQVGQKYIDFCKKYTAYVKVPRVGDFLDQTLYRVSKYTEEGYKLSRATRIGDNKIVLEYYTGDPKNPEAFWGEGGGSYVVGYDAGVTETYTLLVDEGSGQVLYRLPQASEVDFLF</sequence>
<dbReference type="Proteomes" id="UP000714817">
    <property type="component" value="Unassembled WGS sequence"/>
</dbReference>
<evidence type="ECO:0000313" key="2">
    <source>
        <dbReference type="EMBL" id="MCA9302226.1"/>
    </source>
</evidence>
<proteinExistence type="predicted"/>
<keyword evidence="1" id="KW-1133">Transmembrane helix</keyword>
<reference evidence="2" key="2">
    <citation type="journal article" date="2021" name="Microbiome">
        <title>Successional dynamics and alternative stable states in a saline activated sludge microbial community over 9 years.</title>
        <authorList>
            <person name="Wang Y."/>
            <person name="Ye J."/>
            <person name="Ju F."/>
            <person name="Liu L."/>
            <person name="Boyd J.A."/>
            <person name="Deng Y."/>
            <person name="Parks D.H."/>
            <person name="Jiang X."/>
            <person name="Yin X."/>
            <person name="Woodcroft B.J."/>
            <person name="Tyson G.W."/>
            <person name="Hugenholtz P."/>
            <person name="Polz M.F."/>
            <person name="Zhang T."/>
        </authorList>
    </citation>
    <scope>NUCLEOTIDE SEQUENCE</scope>
    <source>
        <strain evidence="2">HKST-UBA80</strain>
    </source>
</reference>
<dbReference type="EMBL" id="JAGQNY010000008">
    <property type="protein sequence ID" value="MCA9302226.1"/>
    <property type="molecule type" value="Genomic_DNA"/>
</dbReference>
<dbReference type="SUPFAM" id="SSF69304">
    <property type="entry name" value="Tricorn protease N-terminal domain"/>
    <property type="match status" value="1"/>
</dbReference>
<evidence type="ECO:0000256" key="1">
    <source>
        <dbReference type="SAM" id="Phobius"/>
    </source>
</evidence>
<accession>A0A955DZX1</accession>
<gene>
    <name evidence="2" type="ORF">KDA10_02605</name>
</gene>
<comment type="caution">
    <text evidence="2">The sequence shown here is derived from an EMBL/GenBank/DDBJ whole genome shotgun (WGS) entry which is preliminary data.</text>
</comment>
<name>A0A955DZX1_UNCKA</name>
<evidence type="ECO:0000313" key="3">
    <source>
        <dbReference type="Proteomes" id="UP000714817"/>
    </source>
</evidence>
<keyword evidence="1" id="KW-0812">Transmembrane</keyword>